<organism evidence="1 2">
    <name type="scientific">Thalassospira xiamenensis</name>
    <dbReference type="NCBI Taxonomy" id="220697"/>
    <lineage>
        <taxon>Bacteria</taxon>
        <taxon>Pseudomonadati</taxon>
        <taxon>Pseudomonadota</taxon>
        <taxon>Alphaproteobacteria</taxon>
        <taxon>Rhodospirillales</taxon>
        <taxon>Thalassospiraceae</taxon>
        <taxon>Thalassospira</taxon>
    </lineage>
</organism>
<evidence type="ECO:0000313" key="2">
    <source>
        <dbReference type="Proteomes" id="UP000252266"/>
    </source>
</evidence>
<name>A0A367XHM1_9PROT</name>
<reference evidence="1 2" key="1">
    <citation type="submission" date="2014-07" db="EMBL/GenBank/DDBJ databases">
        <title>Draft genome sequence of Thalassospira xiamenensis IB13.</title>
        <authorList>
            <person name="Lai Q."/>
            <person name="Shao Z."/>
        </authorList>
    </citation>
    <scope>NUCLEOTIDE SEQUENCE [LARGE SCALE GENOMIC DNA]</scope>
    <source>
        <strain evidence="1 2">IB13</strain>
    </source>
</reference>
<comment type="caution">
    <text evidence="1">The sequence shown here is derived from an EMBL/GenBank/DDBJ whole genome shotgun (WGS) entry which is preliminary data.</text>
</comment>
<evidence type="ECO:0000313" key="1">
    <source>
        <dbReference type="EMBL" id="RCK53146.1"/>
    </source>
</evidence>
<protein>
    <submittedName>
        <fullName evidence="1">Uncharacterized protein</fullName>
    </submittedName>
</protein>
<proteinExistence type="predicted"/>
<gene>
    <name evidence="1" type="ORF">TH44_02780</name>
</gene>
<dbReference type="AlphaFoldDB" id="A0A367XHM1"/>
<dbReference type="Proteomes" id="UP000252266">
    <property type="component" value="Unassembled WGS sequence"/>
</dbReference>
<sequence>MTNIQKADEWILVQSAFLDDEFKDNIAIYLVMETVEAGLYRIQSGAVQARKGTGWRLDPGDWLDRRQEYGDVGDHSLLTDEEAQEYLDAMGLRLEDGKELNIKEFRQVNGYDPALLPVDPKFKERRDLARKRLKLPPKA</sequence>
<dbReference type="EMBL" id="JPWJ01000001">
    <property type="protein sequence ID" value="RCK53146.1"/>
    <property type="molecule type" value="Genomic_DNA"/>
</dbReference>
<dbReference type="RefSeq" id="WP_062961124.1">
    <property type="nucleotide sequence ID" value="NZ_JALLPZ010000002.1"/>
</dbReference>
<accession>A0A367XHM1</accession>